<protein>
    <submittedName>
        <fullName evidence="9">TTK protein kinase</fullName>
    </submittedName>
</protein>
<feature type="compositionally biased region" description="Low complexity" evidence="7">
    <location>
        <begin position="113"/>
        <end position="133"/>
    </location>
</feature>
<gene>
    <name evidence="9" type="ORF">MSAN_01853500</name>
</gene>
<feature type="compositionally biased region" description="Basic and acidic residues" evidence="7">
    <location>
        <begin position="179"/>
        <end position="190"/>
    </location>
</feature>
<feature type="compositionally biased region" description="Low complexity" evidence="7">
    <location>
        <begin position="254"/>
        <end position="267"/>
    </location>
</feature>
<sequence length="950" mass="104817">MATVHSPSPSATTTPAPSPPPAAPSPASDDSEVIDDLSFDYIFDEKGEYVRTTKGPSKNTRESFSPTTSEDRSFQPDFKPPSPLPALHLTNGPVKRSSLSRSESHSVPNVLEQSQPVHSQSVSQSRSFQRVASTPASMTATPGNASNLRAMRPLARRVTSEDREGNQDPRLLAPNRVPVIDEHLQEEKENLGGGGRPLSFPLPSDHQDDFPYMAASTPGPPSSKPQGPGRLVMPVRSRVDAYSASTGRAQSGIQRSLSQTQRSSQRLVAPRSASAVSFGKIESIVPDGEDTDADDDMVHYEPLPDNPPRSRTPGSLNQSGNSRPRRSASLSDALANEDDYAYYQSSNLQSNSRPTTSLGFSTDGTTNDGPRRVIVDGNVDALVINKKYRREVDDAERRAQLQAQTHADELHHDHLQKRHSPSPPPSYSARPGYAHKRRDSDTLRSVPHPPLSGLSGSPSAPHPPAARLSPSARGLQAPSVSASTVTGVGSAKHRRSGTAPEQQTTSGMLAPTGPNNQLGRTWNGERESAEWESERREQREPVRERVRPQLQPVQQQQQVHHHQQQQQQQQLLQQQQQQLQQSQAAATRTFVVNRKVYARLDMIGKGGTSRVFRVLNGANELYAIKRVSLDKTDAETMSGYMNEIALLKRLDGNSRIIRLIDSEVKAGPGGSKGALVPRDGLKEPLNMVWVAYYWQQMLQAVHIIHEEKIVHSDLKPANFVLVRGQLKLIDFGIANAIANDTTNIQRDHQIGTVNYMSPEAIELPDGMRRLKVGRASDVWSLGCILYQMIYGHPPFQHLSVYQKMKAIPDSEYEIEFPEFATPCLPSPKQQQGSGSRPATPPKKLDHLKRRVRKDVIATIKTCLRRNAKQRASIPELMEQDWLAMKDPEPTTAKDLLSETETIITPYYMAQLLQYGMGLGKAQDTDLSPEALMKEAERLVAELKSIQNTPP</sequence>
<feature type="compositionally biased region" description="Low complexity" evidence="7">
    <location>
        <begin position="1"/>
        <end position="15"/>
    </location>
</feature>
<feature type="domain" description="Protein kinase" evidence="8">
    <location>
        <begin position="597"/>
        <end position="882"/>
    </location>
</feature>
<keyword evidence="5 6" id="KW-0067">ATP-binding</keyword>
<feature type="region of interest" description="Disordered" evidence="7">
    <location>
        <begin position="823"/>
        <end position="845"/>
    </location>
</feature>
<dbReference type="InterPro" id="IPR008271">
    <property type="entry name" value="Ser/Thr_kinase_AS"/>
</dbReference>
<feature type="region of interest" description="Disordered" evidence="7">
    <location>
        <begin position="408"/>
        <end position="564"/>
    </location>
</feature>
<keyword evidence="2" id="KW-0808">Transferase</keyword>
<keyword evidence="1" id="KW-0723">Serine/threonine-protein kinase</keyword>
<keyword evidence="3 6" id="KW-0547">Nucleotide-binding</keyword>
<feature type="compositionally biased region" description="Low complexity" evidence="7">
    <location>
        <begin position="451"/>
        <end position="490"/>
    </location>
</feature>
<dbReference type="GO" id="GO:0004712">
    <property type="term" value="F:protein serine/threonine/tyrosine kinase activity"/>
    <property type="evidence" value="ECO:0007669"/>
    <property type="project" value="TreeGrafter"/>
</dbReference>
<feature type="compositionally biased region" description="Polar residues" evidence="7">
    <location>
        <begin position="827"/>
        <end position="836"/>
    </location>
</feature>
<dbReference type="EMBL" id="JACAZH010000019">
    <property type="protein sequence ID" value="KAF7346263.1"/>
    <property type="molecule type" value="Genomic_DNA"/>
</dbReference>
<evidence type="ECO:0000259" key="8">
    <source>
        <dbReference type="PROSITE" id="PS50011"/>
    </source>
</evidence>
<feature type="compositionally biased region" description="Acidic residues" evidence="7">
    <location>
        <begin position="29"/>
        <end position="38"/>
    </location>
</feature>
<dbReference type="InterPro" id="IPR027084">
    <property type="entry name" value="Mps1_cat"/>
</dbReference>
<feature type="compositionally biased region" description="Polar residues" evidence="7">
    <location>
        <begin position="134"/>
        <end position="147"/>
    </location>
</feature>
<dbReference type="SMART" id="SM00220">
    <property type="entry name" value="S_TKc"/>
    <property type="match status" value="1"/>
</dbReference>
<reference evidence="9" key="1">
    <citation type="submission" date="2020-05" db="EMBL/GenBank/DDBJ databases">
        <title>Mycena genomes resolve the evolution of fungal bioluminescence.</title>
        <authorList>
            <person name="Tsai I.J."/>
        </authorList>
    </citation>
    <scope>NUCLEOTIDE SEQUENCE</scope>
    <source>
        <strain evidence="9">160909Yilan</strain>
    </source>
</reference>
<dbReference type="InterPro" id="IPR017441">
    <property type="entry name" value="Protein_kinase_ATP_BS"/>
</dbReference>
<dbReference type="AlphaFoldDB" id="A0A8H6XQR5"/>
<feature type="compositionally biased region" description="Basic and acidic residues" evidence="7">
    <location>
        <begin position="523"/>
        <end position="547"/>
    </location>
</feature>
<dbReference type="OrthoDB" id="20524at2759"/>
<dbReference type="Pfam" id="PF00069">
    <property type="entry name" value="Pkinase"/>
    <property type="match status" value="1"/>
</dbReference>
<dbReference type="SUPFAM" id="SSF56112">
    <property type="entry name" value="Protein kinase-like (PK-like)"/>
    <property type="match status" value="1"/>
</dbReference>
<proteinExistence type="predicted"/>
<feature type="region of interest" description="Disordered" evidence="7">
    <location>
        <begin position="1"/>
        <end position="330"/>
    </location>
</feature>
<organism evidence="9 10">
    <name type="scientific">Mycena sanguinolenta</name>
    <dbReference type="NCBI Taxonomy" id="230812"/>
    <lineage>
        <taxon>Eukaryota</taxon>
        <taxon>Fungi</taxon>
        <taxon>Dikarya</taxon>
        <taxon>Basidiomycota</taxon>
        <taxon>Agaricomycotina</taxon>
        <taxon>Agaricomycetes</taxon>
        <taxon>Agaricomycetidae</taxon>
        <taxon>Agaricales</taxon>
        <taxon>Marasmiineae</taxon>
        <taxon>Mycenaceae</taxon>
        <taxon>Mycena</taxon>
    </lineage>
</organism>
<evidence type="ECO:0000256" key="4">
    <source>
        <dbReference type="ARBA" id="ARBA00022777"/>
    </source>
</evidence>
<dbReference type="GO" id="GO:0000776">
    <property type="term" value="C:kinetochore"/>
    <property type="evidence" value="ECO:0007669"/>
    <property type="project" value="TreeGrafter"/>
</dbReference>
<feature type="compositionally biased region" description="Basic and acidic residues" evidence="7">
    <location>
        <begin position="158"/>
        <end position="167"/>
    </location>
</feature>
<dbReference type="InterPro" id="IPR011009">
    <property type="entry name" value="Kinase-like_dom_sf"/>
</dbReference>
<keyword evidence="4 9" id="KW-0418">Kinase</keyword>
<feature type="compositionally biased region" description="Polar residues" evidence="7">
    <location>
        <begin position="54"/>
        <end position="68"/>
    </location>
</feature>
<dbReference type="InterPro" id="IPR000719">
    <property type="entry name" value="Prot_kinase_dom"/>
</dbReference>
<dbReference type="PROSITE" id="PS00108">
    <property type="entry name" value="PROTEIN_KINASE_ST"/>
    <property type="match status" value="1"/>
</dbReference>
<dbReference type="GO" id="GO:0098813">
    <property type="term" value="P:nuclear chromosome segregation"/>
    <property type="evidence" value="ECO:0007669"/>
    <property type="project" value="UniProtKB-ARBA"/>
</dbReference>
<dbReference type="Proteomes" id="UP000623467">
    <property type="component" value="Unassembled WGS sequence"/>
</dbReference>
<evidence type="ECO:0000256" key="3">
    <source>
        <dbReference type="ARBA" id="ARBA00022741"/>
    </source>
</evidence>
<feature type="compositionally biased region" description="Low complexity" evidence="7">
    <location>
        <begin position="548"/>
        <end position="564"/>
    </location>
</feature>
<dbReference type="Gene3D" id="1.10.510.10">
    <property type="entry name" value="Transferase(Phosphotransferase) domain 1"/>
    <property type="match status" value="1"/>
</dbReference>
<dbReference type="FunFam" id="3.30.200.20:FF:000131">
    <property type="entry name" value="Dual specificity protein kinase TTK"/>
    <property type="match status" value="1"/>
</dbReference>
<feature type="compositionally biased region" description="Polar residues" evidence="7">
    <location>
        <begin position="312"/>
        <end position="322"/>
    </location>
</feature>
<evidence type="ECO:0000313" key="10">
    <source>
        <dbReference type="Proteomes" id="UP000623467"/>
    </source>
</evidence>
<dbReference type="PANTHER" id="PTHR22974">
    <property type="entry name" value="MIXED LINEAGE PROTEIN KINASE"/>
    <property type="match status" value="1"/>
</dbReference>
<dbReference type="GO" id="GO:0007094">
    <property type="term" value="P:mitotic spindle assembly checkpoint signaling"/>
    <property type="evidence" value="ECO:0007669"/>
    <property type="project" value="TreeGrafter"/>
</dbReference>
<evidence type="ECO:0000256" key="6">
    <source>
        <dbReference type="PROSITE-ProRule" id="PRU10141"/>
    </source>
</evidence>
<evidence type="ECO:0000256" key="5">
    <source>
        <dbReference type="ARBA" id="ARBA00022840"/>
    </source>
</evidence>
<name>A0A8H6XQR5_9AGAR</name>
<evidence type="ECO:0000256" key="7">
    <source>
        <dbReference type="SAM" id="MobiDB-lite"/>
    </source>
</evidence>
<keyword evidence="10" id="KW-1185">Reference proteome</keyword>
<feature type="compositionally biased region" description="Polar residues" evidence="7">
    <location>
        <begin position="345"/>
        <end position="368"/>
    </location>
</feature>
<dbReference type="GO" id="GO:0034501">
    <property type="term" value="P:protein localization to kinetochore"/>
    <property type="evidence" value="ECO:0007669"/>
    <property type="project" value="TreeGrafter"/>
</dbReference>
<evidence type="ECO:0000313" key="9">
    <source>
        <dbReference type="EMBL" id="KAF7346263.1"/>
    </source>
</evidence>
<dbReference type="PANTHER" id="PTHR22974:SF21">
    <property type="entry name" value="DUAL SPECIFICITY PROTEIN KINASE TTK"/>
    <property type="match status" value="1"/>
</dbReference>
<feature type="binding site" evidence="6">
    <location>
        <position position="625"/>
    </location>
    <ligand>
        <name>ATP</name>
        <dbReference type="ChEBI" id="CHEBI:30616"/>
    </ligand>
</feature>
<dbReference type="PROSITE" id="PS50011">
    <property type="entry name" value="PROTEIN_KINASE_DOM"/>
    <property type="match status" value="1"/>
</dbReference>
<comment type="caution">
    <text evidence="9">The sequence shown here is derived from an EMBL/GenBank/DDBJ whole genome shotgun (WGS) entry which is preliminary data.</text>
</comment>
<accession>A0A8H6XQR5</accession>
<evidence type="ECO:0000256" key="1">
    <source>
        <dbReference type="ARBA" id="ARBA00022527"/>
    </source>
</evidence>
<dbReference type="Gene3D" id="3.30.200.20">
    <property type="entry name" value="Phosphorylase Kinase, domain 1"/>
    <property type="match status" value="1"/>
</dbReference>
<dbReference type="GO" id="GO:0033316">
    <property type="term" value="P:meiotic spindle assembly checkpoint signaling"/>
    <property type="evidence" value="ECO:0007669"/>
    <property type="project" value="TreeGrafter"/>
</dbReference>
<dbReference type="GO" id="GO:0004674">
    <property type="term" value="F:protein serine/threonine kinase activity"/>
    <property type="evidence" value="ECO:0007669"/>
    <property type="project" value="UniProtKB-KW"/>
</dbReference>
<evidence type="ECO:0000256" key="2">
    <source>
        <dbReference type="ARBA" id="ARBA00022679"/>
    </source>
</evidence>
<dbReference type="GO" id="GO:0005524">
    <property type="term" value="F:ATP binding"/>
    <property type="evidence" value="ECO:0007669"/>
    <property type="project" value="UniProtKB-UniRule"/>
</dbReference>
<feature type="compositionally biased region" description="Polar residues" evidence="7">
    <location>
        <begin position="243"/>
        <end position="253"/>
    </location>
</feature>
<dbReference type="PROSITE" id="PS00107">
    <property type="entry name" value="PROTEIN_KINASE_ATP"/>
    <property type="match status" value="1"/>
</dbReference>
<feature type="region of interest" description="Disordered" evidence="7">
    <location>
        <begin position="345"/>
        <end position="373"/>
    </location>
</feature>
<dbReference type="GO" id="GO:0005634">
    <property type="term" value="C:nucleus"/>
    <property type="evidence" value="ECO:0007669"/>
    <property type="project" value="TreeGrafter"/>
</dbReference>
<feature type="compositionally biased region" description="Polar residues" evidence="7">
    <location>
        <begin position="499"/>
        <end position="520"/>
    </location>
</feature>
<dbReference type="CDD" id="cd14131">
    <property type="entry name" value="PKc_Mps1"/>
    <property type="match status" value="1"/>
</dbReference>